<dbReference type="GO" id="GO:0042542">
    <property type="term" value="P:response to hydrogen peroxide"/>
    <property type="evidence" value="ECO:0007669"/>
    <property type="project" value="TreeGrafter"/>
</dbReference>
<accession>A0A0U5FWV9</accession>
<dbReference type="STRING" id="454130.A0A0U5FWV9"/>
<gene>
    <name evidence="8" type="ORF">ASPCAL05262</name>
</gene>
<dbReference type="Pfam" id="PF06628">
    <property type="entry name" value="Catalase-rel"/>
    <property type="match status" value="1"/>
</dbReference>
<feature type="domain" description="Catalase core" evidence="7">
    <location>
        <begin position="3"/>
        <end position="210"/>
    </location>
</feature>
<evidence type="ECO:0000256" key="2">
    <source>
        <dbReference type="ARBA" id="ARBA00022617"/>
    </source>
</evidence>
<dbReference type="GO" id="GO:0046872">
    <property type="term" value="F:metal ion binding"/>
    <property type="evidence" value="ECO:0007669"/>
    <property type="project" value="UniProtKB-KW"/>
</dbReference>
<dbReference type="GO" id="GO:0020037">
    <property type="term" value="F:heme binding"/>
    <property type="evidence" value="ECO:0007669"/>
    <property type="project" value="InterPro"/>
</dbReference>
<dbReference type="PANTHER" id="PTHR11465:SF13">
    <property type="entry name" value="CATALASE (EUROFUNG)"/>
    <property type="match status" value="1"/>
</dbReference>
<dbReference type="GO" id="GO:0004096">
    <property type="term" value="F:catalase activity"/>
    <property type="evidence" value="ECO:0007669"/>
    <property type="project" value="UniProtKB-EC"/>
</dbReference>
<dbReference type="Gene3D" id="2.40.180.10">
    <property type="entry name" value="Catalase core domain"/>
    <property type="match status" value="1"/>
</dbReference>
<dbReference type="OrthoDB" id="6880011at2759"/>
<name>A0A0U5FWV9_ASPCI</name>
<reference evidence="9" key="1">
    <citation type="journal article" date="2016" name="Genome Announc.">
        <title>Draft genome sequences of fungus Aspergillus calidoustus.</title>
        <authorList>
            <person name="Horn F."/>
            <person name="Linde J."/>
            <person name="Mattern D.J."/>
            <person name="Walther G."/>
            <person name="Guthke R."/>
            <person name="Scherlach K."/>
            <person name="Martin K."/>
            <person name="Brakhage A.A."/>
            <person name="Petzke L."/>
            <person name="Valiante V."/>
        </authorList>
    </citation>
    <scope>NUCLEOTIDE SEQUENCE [LARGE SCALE GENOMIC DNA]</scope>
    <source>
        <strain evidence="9">SF006504</strain>
    </source>
</reference>
<dbReference type="GO" id="GO:0042744">
    <property type="term" value="P:hydrogen peroxide catabolic process"/>
    <property type="evidence" value="ECO:0007669"/>
    <property type="project" value="UniProtKB-KW"/>
</dbReference>
<evidence type="ECO:0000259" key="7">
    <source>
        <dbReference type="SMART" id="SM01060"/>
    </source>
</evidence>
<dbReference type="Proteomes" id="UP000054771">
    <property type="component" value="Unassembled WGS sequence"/>
</dbReference>
<keyword evidence="3" id="KW-0479">Metal-binding</keyword>
<dbReference type="GO" id="GO:0005739">
    <property type="term" value="C:mitochondrion"/>
    <property type="evidence" value="ECO:0007669"/>
    <property type="project" value="TreeGrafter"/>
</dbReference>
<dbReference type="PANTHER" id="PTHR11465">
    <property type="entry name" value="CATALASE"/>
    <property type="match status" value="1"/>
</dbReference>
<evidence type="ECO:0000313" key="9">
    <source>
        <dbReference type="Proteomes" id="UP000054771"/>
    </source>
</evidence>
<evidence type="ECO:0000313" key="8">
    <source>
        <dbReference type="EMBL" id="CEL04130.1"/>
    </source>
</evidence>
<proteinExistence type="predicted"/>
<dbReference type="InterPro" id="IPR018028">
    <property type="entry name" value="Catalase"/>
</dbReference>
<dbReference type="InterPro" id="IPR010582">
    <property type="entry name" value="Catalase_immune_responsive"/>
</dbReference>
<dbReference type="PROSITE" id="PS51402">
    <property type="entry name" value="CATALASE_3"/>
    <property type="match status" value="1"/>
</dbReference>
<protein>
    <submittedName>
        <fullName evidence="8">Putative Catalase</fullName>
    </submittedName>
</protein>
<keyword evidence="9" id="KW-1185">Reference proteome</keyword>
<keyword evidence="2" id="KW-0349">Heme</keyword>
<dbReference type="PRINTS" id="PR00067">
    <property type="entry name" value="CATALASE"/>
</dbReference>
<dbReference type="SUPFAM" id="SSF56634">
    <property type="entry name" value="Heme-dependent catalase-like"/>
    <property type="match status" value="1"/>
</dbReference>
<organism evidence="8 9">
    <name type="scientific">Aspergillus calidoustus</name>
    <dbReference type="NCBI Taxonomy" id="454130"/>
    <lineage>
        <taxon>Eukaryota</taxon>
        <taxon>Fungi</taxon>
        <taxon>Dikarya</taxon>
        <taxon>Ascomycota</taxon>
        <taxon>Pezizomycotina</taxon>
        <taxon>Eurotiomycetes</taxon>
        <taxon>Eurotiomycetidae</taxon>
        <taxon>Eurotiales</taxon>
        <taxon>Aspergillaceae</taxon>
        <taxon>Aspergillus</taxon>
        <taxon>Aspergillus subgen. Nidulantes</taxon>
    </lineage>
</organism>
<evidence type="ECO:0000256" key="5">
    <source>
        <dbReference type="ARBA" id="ARBA00023004"/>
    </source>
</evidence>
<evidence type="ECO:0000256" key="4">
    <source>
        <dbReference type="ARBA" id="ARBA00023002"/>
    </source>
</evidence>
<keyword evidence="5" id="KW-0408">Iron</keyword>
<keyword evidence="1" id="KW-0575">Peroxidase</keyword>
<evidence type="ECO:0000256" key="3">
    <source>
        <dbReference type="ARBA" id="ARBA00022723"/>
    </source>
</evidence>
<evidence type="ECO:0000256" key="6">
    <source>
        <dbReference type="ARBA" id="ARBA00023324"/>
    </source>
</evidence>
<dbReference type="AlphaFoldDB" id="A0A0U5FWV9"/>
<evidence type="ECO:0000256" key="1">
    <source>
        <dbReference type="ARBA" id="ARBA00022559"/>
    </source>
</evidence>
<dbReference type="EMBL" id="CDMC01000004">
    <property type="protein sequence ID" value="CEL04130.1"/>
    <property type="molecule type" value="Genomic_DNA"/>
</dbReference>
<dbReference type="InterPro" id="IPR011614">
    <property type="entry name" value="Catalase_core"/>
</dbReference>
<dbReference type="Pfam" id="PF00199">
    <property type="entry name" value="Catalase"/>
    <property type="match status" value="1"/>
</dbReference>
<keyword evidence="6" id="KW-0376">Hydrogen peroxide</keyword>
<dbReference type="InterPro" id="IPR020835">
    <property type="entry name" value="Catalase_sf"/>
</dbReference>
<dbReference type="SMART" id="SM01060">
    <property type="entry name" value="Catalase"/>
    <property type="match status" value="1"/>
</dbReference>
<dbReference type="GO" id="GO:0005777">
    <property type="term" value="C:peroxisome"/>
    <property type="evidence" value="ECO:0007669"/>
    <property type="project" value="TreeGrafter"/>
</dbReference>
<sequence length="347" mass="39926">MERANSLEESATNISRVNAKGEFVYIKYHFLADHGQKQFTADESLKYGGEDPDYSKRELWRKIEHGEQLTWTAHIQIMQPEEADPAKLGFDPFDVTKVWPKKQFPLQEFGKLVLNKNPENFHRDVEQAAFSPGSMVPGIEDSPDPLLQFRMFFYRDAQYHRIGINLHQVPVNCPFMASSYSSLNFDGQMRVDANHAMNPQYAPNSFTNKFRPDTAEAPYQLADSLVGRKSHFFHEGKDSEYDQARNLYMDVMDARARQHLHANTVRLLKLVEYPEIQVKYLVQAFRIAPEYAKGIYNLLPEKKFAFEEVQGRAGEEAEKWGKEAKFRPSAATDKLVGMCPAMPVYNA</sequence>
<dbReference type="OMA" id="DNTIGRK"/>
<keyword evidence="4" id="KW-0560">Oxidoreductase</keyword>